<dbReference type="AlphaFoldDB" id="A0A2J6QAB3"/>
<gene>
    <name evidence="1" type="ORF">NA56DRAFT_701497</name>
</gene>
<accession>A0A2J6QAB3</accession>
<name>A0A2J6QAB3_9HELO</name>
<dbReference type="OrthoDB" id="4620575at2759"/>
<proteinExistence type="predicted"/>
<protein>
    <submittedName>
        <fullName evidence="1">Uncharacterized protein</fullName>
    </submittedName>
</protein>
<evidence type="ECO:0000313" key="2">
    <source>
        <dbReference type="Proteomes" id="UP000235672"/>
    </source>
</evidence>
<dbReference type="Proteomes" id="UP000235672">
    <property type="component" value="Unassembled WGS sequence"/>
</dbReference>
<dbReference type="EMBL" id="KZ613475">
    <property type="protein sequence ID" value="PMD23220.1"/>
    <property type="molecule type" value="Genomic_DNA"/>
</dbReference>
<organism evidence="1 2">
    <name type="scientific">Hyaloscypha hepaticicola</name>
    <dbReference type="NCBI Taxonomy" id="2082293"/>
    <lineage>
        <taxon>Eukaryota</taxon>
        <taxon>Fungi</taxon>
        <taxon>Dikarya</taxon>
        <taxon>Ascomycota</taxon>
        <taxon>Pezizomycotina</taxon>
        <taxon>Leotiomycetes</taxon>
        <taxon>Helotiales</taxon>
        <taxon>Hyaloscyphaceae</taxon>
        <taxon>Hyaloscypha</taxon>
    </lineage>
</organism>
<keyword evidence="2" id="KW-1185">Reference proteome</keyword>
<sequence>MLVTIIVRTTYTEERALADFFTQTFGVGTCTILWKRGRFQCTIPRQLSADEVDQLKRAAQVEHYEPGS</sequence>
<evidence type="ECO:0000313" key="1">
    <source>
        <dbReference type="EMBL" id="PMD23220.1"/>
    </source>
</evidence>
<reference evidence="1 2" key="1">
    <citation type="submission" date="2016-05" db="EMBL/GenBank/DDBJ databases">
        <title>A degradative enzymes factory behind the ericoid mycorrhizal symbiosis.</title>
        <authorList>
            <consortium name="DOE Joint Genome Institute"/>
            <person name="Martino E."/>
            <person name="Morin E."/>
            <person name="Grelet G."/>
            <person name="Kuo A."/>
            <person name="Kohler A."/>
            <person name="Daghino S."/>
            <person name="Barry K."/>
            <person name="Choi C."/>
            <person name="Cichocki N."/>
            <person name="Clum A."/>
            <person name="Copeland A."/>
            <person name="Hainaut M."/>
            <person name="Haridas S."/>
            <person name="Labutti K."/>
            <person name="Lindquist E."/>
            <person name="Lipzen A."/>
            <person name="Khouja H.-R."/>
            <person name="Murat C."/>
            <person name="Ohm R."/>
            <person name="Olson A."/>
            <person name="Spatafora J."/>
            <person name="Veneault-Fourrey C."/>
            <person name="Henrissat B."/>
            <person name="Grigoriev I."/>
            <person name="Martin F."/>
            <person name="Perotto S."/>
        </authorList>
    </citation>
    <scope>NUCLEOTIDE SEQUENCE [LARGE SCALE GENOMIC DNA]</scope>
    <source>
        <strain evidence="1 2">UAMH 7357</strain>
    </source>
</reference>